<protein>
    <submittedName>
        <fullName evidence="2">Uncharacterized protein</fullName>
    </submittedName>
</protein>
<accession>A0A6M3L1G1</accession>
<feature type="region of interest" description="Disordered" evidence="1">
    <location>
        <begin position="41"/>
        <end position="68"/>
    </location>
</feature>
<gene>
    <name evidence="2" type="ORF">MM415B02779_0017</name>
</gene>
<evidence type="ECO:0000313" key="2">
    <source>
        <dbReference type="EMBL" id="QJA88356.1"/>
    </source>
</evidence>
<name>A0A6M3L1G1_9ZZZZ</name>
<evidence type="ECO:0000256" key="1">
    <source>
        <dbReference type="SAM" id="MobiDB-lite"/>
    </source>
</evidence>
<organism evidence="2">
    <name type="scientific">viral metagenome</name>
    <dbReference type="NCBI Taxonomy" id="1070528"/>
    <lineage>
        <taxon>unclassified sequences</taxon>
        <taxon>metagenomes</taxon>
        <taxon>organismal metagenomes</taxon>
    </lineage>
</organism>
<reference evidence="2" key="1">
    <citation type="submission" date="2020-03" db="EMBL/GenBank/DDBJ databases">
        <title>The deep terrestrial virosphere.</title>
        <authorList>
            <person name="Holmfeldt K."/>
            <person name="Nilsson E."/>
            <person name="Simone D."/>
            <person name="Lopez-Fernandez M."/>
            <person name="Wu X."/>
            <person name="de Brujin I."/>
            <person name="Lundin D."/>
            <person name="Andersson A."/>
            <person name="Bertilsson S."/>
            <person name="Dopson M."/>
        </authorList>
    </citation>
    <scope>NUCLEOTIDE SEQUENCE</scope>
    <source>
        <strain evidence="2">MM415B02779</strain>
    </source>
</reference>
<dbReference type="AlphaFoldDB" id="A0A6M3L1G1"/>
<sequence>MPAEPEAATMARRRLNDMRDKYGPGDTRTLAAFNDYMQKREETTPCHAAPQHPHSARPQHTVGRLPRP</sequence>
<dbReference type="EMBL" id="MT142772">
    <property type="protein sequence ID" value="QJA88356.1"/>
    <property type="molecule type" value="Genomic_DNA"/>
</dbReference>
<proteinExistence type="predicted"/>